<accession>A0A4R9IIF0</accession>
<keyword evidence="4" id="KW-1185">Reference proteome</keyword>
<reference evidence="1 3" key="2">
    <citation type="journal article" date="2019" name="PLoS Negl. Trop. Dis.">
        <title>Revisiting the worldwide diversity of Leptospira species in the environment.</title>
        <authorList>
            <person name="Vincent A.T."/>
            <person name="Schiettekatte O."/>
            <person name="Bourhy P."/>
            <person name="Veyrier F.J."/>
            <person name="Picardeau M."/>
        </authorList>
    </citation>
    <scope>NUCLEOTIDE SEQUENCE [LARGE SCALE GENOMIC DNA]</scope>
    <source>
        <strain evidence="1 3">201800280</strain>
        <strain evidence="2">201800281</strain>
    </source>
</reference>
<name>A0A4R9IIF0_9LEPT</name>
<dbReference type="PROSITE" id="PS51257">
    <property type="entry name" value="PROKAR_LIPOPROTEIN"/>
    <property type="match status" value="1"/>
</dbReference>
<evidence type="ECO:0000313" key="3">
    <source>
        <dbReference type="Proteomes" id="UP000297394"/>
    </source>
</evidence>
<protein>
    <recommendedName>
        <fullName evidence="5">Lipoprotein</fullName>
    </recommendedName>
</protein>
<organism evidence="1 3">
    <name type="scientific">Leptospira bourretii</name>
    <dbReference type="NCBI Taxonomy" id="2484962"/>
    <lineage>
        <taxon>Bacteria</taxon>
        <taxon>Pseudomonadati</taxon>
        <taxon>Spirochaetota</taxon>
        <taxon>Spirochaetia</taxon>
        <taxon>Leptospirales</taxon>
        <taxon>Leptospiraceae</taxon>
        <taxon>Leptospira</taxon>
    </lineage>
</organism>
<evidence type="ECO:0008006" key="5">
    <source>
        <dbReference type="Google" id="ProtNLM"/>
    </source>
</evidence>
<gene>
    <name evidence="1" type="ORF">EHQ23_05505</name>
    <name evidence="2" type="ORF">EHQ26_18030</name>
</gene>
<dbReference type="RefSeq" id="WP_135747080.1">
    <property type="nucleotide sequence ID" value="NZ_RQFL01000031.1"/>
</dbReference>
<proteinExistence type="predicted"/>
<reference evidence="2" key="1">
    <citation type="submission" date="2018-10" db="EMBL/GenBank/DDBJ databases">
        <authorList>
            <person name="Vincent A.T."/>
            <person name="Schiettekatte O."/>
            <person name="Bourhy P."/>
            <person name="Veyrier F.J."/>
            <person name="Picardeau M."/>
        </authorList>
    </citation>
    <scope>NUCLEOTIDE SEQUENCE</scope>
    <source>
        <strain evidence="2">201800281</strain>
    </source>
</reference>
<dbReference type="EMBL" id="RQFL01000031">
    <property type="protein sequence ID" value="TGK88940.1"/>
    <property type="molecule type" value="Genomic_DNA"/>
</dbReference>
<evidence type="ECO:0000313" key="1">
    <source>
        <dbReference type="EMBL" id="TGK88290.1"/>
    </source>
</evidence>
<evidence type="ECO:0000313" key="4">
    <source>
        <dbReference type="Proteomes" id="UP000297918"/>
    </source>
</evidence>
<sequence length="96" mass="10794">MIQKLNPFVLAILLFSGCNSVGQKRFAEMIEEKVRARAAYDFDCPIMDIKVSMIDNKNFGATGCKQRGTFTVHPAECTPVIMTEEGVDKYCQIVRN</sequence>
<dbReference type="Proteomes" id="UP000297394">
    <property type="component" value="Unassembled WGS sequence"/>
</dbReference>
<evidence type="ECO:0000313" key="2">
    <source>
        <dbReference type="EMBL" id="TGK88940.1"/>
    </source>
</evidence>
<dbReference type="Proteomes" id="UP000297918">
    <property type="component" value="Unassembled WGS sequence"/>
</dbReference>
<dbReference type="AlphaFoldDB" id="A0A4R9IIF0"/>
<comment type="caution">
    <text evidence="1">The sequence shown here is derived from an EMBL/GenBank/DDBJ whole genome shotgun (WGS) entry which is preliminary data.</text>
</comment>
<dbReference type="EMBL" id="RQFM01000010">
    <property type="protein sequence ID" value="TGK88290.1"/>
    <property type="molecule type" value="Genomic_DNA"/>
</dbReference>